<name>A0A2W4RJ01_9GAMM</name>
<sequence>MTTTATRAKLQQYFATNCKPTQSNFTDLINGMLNQTDDGIFKSAGDPLGIVAAVDATTSQKVLNLYANLSDPNPAWTLQLKPRSDQNDSTTAHSGFSISDATGTSRLFIDAGTYNVGIGTNTPQAVLDINGGANVGAGLTVSGSQVFIGQDSTPYTSDINTNSVICFAQAPKDEQNAGKIIYNPAWCPKTLSIVGSGGAGSRAIALWDNVTVENTLTIGGAATLNNTLTVSGSSNLAALTVSGAATLNNTLTVSGSSTLAALNVSGAVAINNTLTVSGAATLNTLTVSELSPLAALTVSGTSTLAALNVSGAAKLSSGLTVTGDISVTGKIKSGQGFLWNVTTVFNNAHGCLPISGTFTSYGGTLLIFVSGSGSLGCNRDNMIGIEVDLDEESIGNIMLFQDQPTRSSLIPNLLVKTGAANSSHSIKLSNYGDTVNDDCDCFNVVVIELPF</sequence>
<protein>
    <submittedName>
        <fullName evidence="1">Uncharacterized protein</fullName>
    </submittedName>
</protein>
<reference evidence="1 2" key="1">
    <citation type="journal article" date="2018" name="Aquat. Microb. Ecol.">
        <title>Gammaproteobacterial methanotrophs dominate.</title>
        <authorList>
            <person name="Rissanen A.J."/>
            <person name="Saarenheimo J."/>
            <person name="Tiirola M."/>
            <person name="Peura S."/>
            <person name="Aalto S.L."/>
            <person name="Karvinen A."/>
            <person name="Nykanen H."/>
        </authorList>
    </citation>
    <scope>NUCLEOTIDE SEQUENCE [LARGE SCALE GENOMIC DNA]</scope>
    <source>
        <strain evidence="1">AMbin10</strain>
    </source>
</reference>
<evidence type="ECO:0000313" key="1">
    <source>
        <dbReference type="EMBL" id="PZN83802.1"/>
    </source>
</evidence>
<proteinExistence type="predicted"/>
<evidence type="ECO:0000313" key="2">
    <source>
        <dbReference type="Proteomes" id="UP000249396"/>
    </source>
</evidence>
<dbReference type="AlphaFoldDB" id="A0A2W4RJ01"/>
<comment type="caution">
    <text evidence="1">The sequence shown here is derived from an EMBL/GenBank/DDBJ whole genome shotgun (WGS) entry which is preliminary data.</text>
</comment>
<dbReference type="EMBL" id="QJPH01000176">
    <property type="protein sequence ID" value="PZN83802.1"/>
    <property type="molecule type" value="Genomic_DNA"/>
</dbReference>
<accession>A0A2W4RJ01</accession>
<organism evidence="1 2">
    <name type="scientific">Candidatus Methylumidiphilus alinenensis</name>
    <dbReference type="NCBI Taxonomy" id="2202197"/>
    <lineage>
        <taxon>Bacteria</taxon>
        <taxon>Pseudomonadati</taxon>
        <taxon>Pseudomonadota</taxon>
        <taxon>Gammaproteobacteria</taxon>
        <taxon>Methylococcales</taxon>
        <taxon>Candidatus Methylumidiphilus</taxon>
    </lineage>
</organism>
<gene>
    <name evidence="1" type="ORF">DM484_03810</name>
</gene>
<dbReference type="Proteomes" id="UP000249396">
    <property type="component" value="Unassembled WGS sequence"/>
</dbReference>